<dbReference type="RefSeq" id="WP_137268101.1">
    <property type="nucleotide sequence ID" value="NZ_SZUA01000003.1"/>
</dbReference>
<feature type="domain" description="DUF4136" evidence="1">
    <location>
        <begin position="34"/>
        <end position="191"/>
    </location>
</feature>
<proteinExistence type="predicted"/>
<evidence type="ECO:0000259" key="1">
    <source>
        <dbReference type="Pfam" id="PF13590"/>
    </source>
</evidence>
<organism evidence="2 3">
    <name type="scientific">Luteimonas gilva</name>
    <dbReference type="NCBI Taxonomy" id="2572684"/>
    <lineage>
        <taxon>Bacteria</taxon>
        <taxon>Pseudomonadati</taxon>
        <taxon>Pseudomonadota</taxon>
        <taxon>Gammaproteobacteria</taxon>
        <taxon>Lysobacterales</taxon>
        <taxon>Lysobacteraceae</taxon>
        <taxon>Luteimonas</taxon>
    </lineage>
</organism>
<keyword evidence="3" id="KW-1185">Reference proteome</keyword>
<protein>
    <submittedName>
        <fullName evidence="2">DUF4136 domain-containing protein</fullName>
    </submittedName>
</protein>
<evidence type="ECO:0000313" key="3">
    <source>
        <dbReference type="Proteomes" id="UP000308707"/>
    </source>
</evidence>
<dbReference type="Gene3D" id="3.30.160.670">
    <property type="match status" value="1"/>
</dbReference>
<name>A0A4U5JN16_9GAMM</name>
<comment type="caution">
    <text evidence="2">The sequence shown here is derived from an EMBL/GenBank/DDBJ whole genome shotgun (WGS) entry which is preliminary data.</text>
</comment>
<reference evidence="2 3" key="1">
    <citation type="submission" date="2019-04" db="EMBL/GenBank/DDBJ databases">
        <title>Reference strain of H23.</title>
        <authorList>
            <person name="Luo X."/>
        </authorList>
    </citation>
    <scope>NUCLEOTIDE SEQUENCE [LARGE SCALE GENOMIC DNA]</scope>
    <source>
        <strain evidence="2 3">H23</strain>
    </source>
</reference>
<dbReference type="OrthoDB" id="118896at2"/>
<sequence>MAIDLRTSRFWRGGVLLMFAALLSACATGPRIRSETDPEADFSRYRTWAFYDPIAMEENAGYSTWITDRIRNDIRQEMGRRGYTFDAKKPDLKVNFQGILQQRTDVYSTPMVDYQYFYNYRAQRYVAVPFWYDQTHVSNYTEGTLTVDLVDAARNRLVWTGDAIGRVGRKAPQQQLQDVDRAIFEIFQRFPFQAGSNVPVPPAPPVK</sequence>
<dbReference type="InterPro" id="IPR025411">
    <property type="entry name" value="DUF4136"/>
</dbReference>
<dbReference type="PROSITE" id="PS51257">
    <property type="entry name" value="PROKAR_LIPOPROTEIN"/>
    <property type="match status" value="1"/>
</dbReference>
<dbReference type="AlphaFoldDB" id="A0A4U5JN16"/>
<gene>
    <name evidence="2" type="ORF">FCE95_16390</name>
</gene>
<dbReference type="EMBL" id="SZUA01000003">
    <property type="protein sequence ID" value="TKR29698.1"/>
    <property type="molecule type" value="Genomic_DNA"/>
</dbReference>
<evidence type="ECO:0000313" key="2">
    <source>
        <dbReference type="EMBL" id="TKR29698.1"/>
    </source>
</evidence>
<dbReference type="Proteomes" id="UP000308707">
    <property type="component" value="Unassembled WGS sequence"/>
</dbReference>
<dbReference type="Pfam" id="PF13590">
    <property type="entry name" value="DUF4136"/>
    <property type="match status" value="1"/>
</dbReference>
<accession>A0A4U5JN16</accession>